<keyword evidence="6" id="KW-0234">DNA repair</keyword>
<evidence type="ECO:0000256" key="1">
    <source>
        <dbReference type="ARBA" id="ARBA00007572"/>
    </source>
</evidence>
<keyword evidence="10" id="KW-1185">Reference proteome</keyword>
<sequence>MKGKSVFKNNELPILKATNILEFDPIKFKWNNNSKVPYSFLIDTFSLVANTKSRIKIINYLTNMLRTIILHDPKSVLPAFWLSSNSIAPSYEGMELGIGSNILTKAISEISGCSSQKLKKYYDRYGDWGDVAYAAKVSVRTIIDPTPLTIDDVYNTLCSISKLKGSGTVKQKTNLVTKLLVSCKGEEIRYLTRTLIQNLRIGAVRTTSMISLARAFCLTKPLSSPGTSSSSDIMESDKFKIDPKKDSKVEIEKKLKEAEKLLKECYAQFPNFNDIIKCLLEHPIDKLLDVCHLTIGVPLRPMLSKMTQDLPQIFKKLEGKPFNCEYKYDGQRAQIHMDSNDIVQIIPKIRNKNVNSFIMDSEVVAIDEDGNLQNFQALSNRSRKNVKLSSISVRVCIFVFDLMYLNGEPLLKSSLRHRLELLRNNFLQIPNYFEFVKQIESSDPEEIQEFFKNSTEMGCEGIMVKVLDDPPLSLEKNQRMNLLASYEP</sequence>
<evidence type="ECO:0000256" key="7">
    <source>
        <dbReference type="RuleBase" id="RU004196"/>
    </source>
</evidence>
<keyword evidence="3 6" id="KW-0547">Nucleotide-binding</keyword>
<name>A0A9N9G9U8_9GLOM</name>
<dbReference type="GO" id="GO:0005524">
    <property type="term" value="F:ATP binding"/>
    <property type="evidence" value="ECO:0007669"/>
    <property type="project" value="UniProtKB-KW"/>
</dbReference>
<dbReference type="EC" id="6.5.1.1" evidence="6"/>
<dbReference type="Gene3D" id="1.10.3260.10">
    <property type="entry name" value="DNA ligase, ATP-dependent, N-terminal domain"/>
    <property type="match status" value="1"/>
</dbReference>
<keyword evidence="4 6" id="KW-0067">ATP-binding</keyword>
<evidence type="ECO:0000256" key="4">
    <source>
        <dbReference type="ARBA" id="ARBA00022840"/>
    </source>
</evidence>
<dbReference type="EMBL" id="CAJVPK010001576">
    <property type="protein sequence ID" value="CAG8591637.1"/>
    <property type="molecule type" value="Genomic_DNA"/>
</dbReference>
<keyword evidence="6" id="KW-0233">DNA recombination</keyword>
<dbReference type="PROSITE" id="PS50160">
    <property type="entry name" value="DNA_LIGASE_A3"/>
    <property type="match status" value="1"/>
</dbReference>
<proteinExistence type="inferred from homology"/>
<dbReference type="GO" id="GO:0006281">
    <property type="term" value="P:DNA repair"/>
    <property type="evidence" value="ECO:0007669"/>
    <property type="project" value="UniProtKB-KW"/>
</dbReference>
<dbReference type="InterPro" id="IPR012310">
    <property type="entry name" value="DNA_ligase_ATP-dep_cent"/>
</dbReference>
<dbReference type="Gene3D" id="3.30.470.30">
    <property type="entry name" value="DNA ligase/mRNA capping enzyme"/>
    <property type="match status" value="1"/>
</dbReference>
<comment type="similarity">
    <text evidence="1 7">Belongs to the ATP-dependent DNA ligase family.</text>
</comment>
<dbReference type="Proteomes" id="UP000789706">
    <property type="component" value="Unassembled WGS sequence"/>
</dbReference>
<dbReference type="InterPro" id="IPR012308">
    <property type="entry name" value="DNA_ligase_ATP-dep_N"/>
</dbReference>
<reference evidence="9" key="1">
    <citation type="submission" date="2021-06" db="EMBL/GenBank/DDBJ databases">
        <authorList>
            <person name="Kallberg Y."/>
            <person name="Tangrot J."/>
            <person name="Rosling A."/>
        </authorList>
    </citation>
    <scope>NUCLEOTIDE SEQUENCE</scope>
    <source>
        <strain evidence="9">AZ414A</strain>
    </source>
</reference>
<keyword evidence="6" id="KW-0227">DNA damage</keyword>
<dbReference type="SUPFAM" id="SSF56091">
    <property type="entry name" value="DNA ligase/mRNA capping enzyme, catalytic domain"/>
    <property type="match status" value="1"/>
</dbReference>
<dbReference type="GO" id="GO:0005634">
    <property type="term" value="C:nucleus"/>
    <property type="evidence" value="ECO:0007669"/>
    <property type="project" value="TreeGrafter"/>
</dbReference>
<dbReference type="SUPFAM" id="SSF117018">
    <property type="entry name" value="ATP-dependent DNA ligase DNA-binding domain"/>
    <property type="match status" value="1"/>
</dbReference>
<gene>
    <name evidence="9" type="ORF">DEBURN_LOCUS9085</name>
</gene>
<dbReference type="InterPro" id="IPR050191">
    <property type="entry name" value="ATP-dep_DNA_ligase"/>
</dbReference>
<dbReference type="PANTHER" id="PTHR45674:SF9">
    <property type="entry name" value="DNA LIGASE 3"/>
    <property type="match status" value="1"/>
</dbReference>
<dbReference type="GO" id="GO:0071897">
    <property type="term" value="P:DNA biosynthetic process"/>
    <property type="evidence" value="ECO:0007669"/>
    <property type="project" value="InterPro"/>
</dbReference>
<dbReference type="InterPro" id="IPR016059">
    <property type="entry name" value="DNA_ligase_ATP-dep_CS"/>
</dbReference>
<dbReference type="NCBIfam" id="TIGR00574">
    <property type="entry name" value="dnl1"/>
    <property type="match status" value="1"/>
</dbReference>
<dbReference type="GO" id="GO:0003677">
    <property type="term" value="F:DNA binding"/>
    <property type="evidence" value="ECO:0007669"/>
    <property type="project" value="InterPro"/>
</dbReference>
<feature type="non-terminal residue" evidence="9">
    <location>
        <position position="1"/>
    </location>
</feature>
<evidence type="ECO:0000313" key="9">
    <source>
        <dbReference type="EMBL" id="CAG8591637.1"/>
    </source>
</evidence>
<dbReference type="Pfam" id="PF01068">
    <property type="entry name" value="DNA_ligase_A_M"/>
    <property type="match status" value="1"/>
</dbReference>
<dbReference type="CDD" id="cd07900">
    <property type="entry name" value="Adenylation_DNA_ligase_I_Euk"/>
    <property type="match status" value="1"/>
</dbReference>
<dbReference type="PROSITE" id="PS00697">
    <property type="entry name" value="DNA_LIGASE_A1"/>
    <property type="match status" value="1"/>
</dbReference>
<protein>
    <recommendedName>
        <fullName evidence="6">DNA ligase</fullName>
        <ecNumber evidence="6">6.5.1.1</ecNumber>
    </recommendedName>
</protein>
<evidence type="ECO:0000256" key="6">
    <source>
        <dbReference type="RuleBase" id="RU000617"/>
    </source>
</evidence>
<evidence type="ECO:0000256" key="5">
    <source>
        <dbReference type="ARBA" id="ARBA00034003"/>
    </source>
</evidence>
<feature type="domain" description="ATP-dependent DNA ligase family profile" evidence="8">
    <location>
        <begin position="388"/>
        <end position="488"/>
    </location>
</feature>
<evidence type="ECO:0000313" key="10">
    <source>
        <dbReference type="Proteomes" id="UP000789706"/>
    </source>
</evidence>
<evidence type="ECO:0000259" key="8">
    <source>
        <dbReference type="PROSITE" id="PS50160"/>
    </source>
</evidence>
<organism evidence="9 10">
    <name type="scientific">Diversispora eburnea</name>
    <dbReference type="NCBI Taxonomy" id="1213867"/>
    <lineage>
        <taxon>Eukaryota</taxon>
        <taxon>Fungi</taxon>
        <taxon>Fungi incertae sedis</taxon>
        <taxon>Mucoromycota</taxon>
        <taxon>Glomeromycotina</taxon>
        <taxon>Glomeromycetes</taxon>
        <taxon>Diversisporales</taxon>
        <taxon>Diversisporaceae</taxon>
        <taxon>Diversispora</taxon>
    </lineage>
</organism>
<dbReference type="OrthoDB" id="206088at2759"/>
<keyword evidence="2 6" id="KW-0436">Ligase</keyword>
<dbReference type="InterPro" id="IPR036599">
    <property type="entry name" value="DNA_ligase_N_sf"/>
</dbReference>
<dbReference type="PANTHER" id="PTHR45674">
    <property type="entry name" value="DNA LIGASE 1/3 FAMILY MEMBER"/>
    <property type="match status" value="1"/>
</dbReference>
<dbReference type="InterPro" id="IPR000977">
    <property type="entry name" value="DNA_ligase_ATP-dep"/>
</dbReference>
<evidence type="ECO:0000256" key="2">
    <source>
        <dbReference type="ARBA" id="ARBA00022598"/>
    </source>
</evidence>
<dbReference type="AlphaFoldDB" id="A0A9N9G9U8"/>
<dbReference type="GO" id="GO:0006310">
    <property type="term" value="P:DNA recombination"/>
    <property type="evidence" value="ECO:0007669"/>
    <property type="project" value="UniProtKB-KW"/>
</dbReference>
<dbReference type="GO" id="GO:0003910">
    <property type="term" value="F:DNA ligase (ATP) activity"/>
    <property type="evidence" value="ECO:0007669"/>
    <property type="project" value="UniProtKB-EC"/>
</dbReference>
<dbReference type="Pfam" id="PF04675">
    <property type="entry name" value="DNA_ligase_A_N"/>
    <property type="match status" value="1"/>
</dbReference>
<comment type="caution">
    <text evidence="9">The sequence shown here is derived from an EMBL/GenBank/DDBJ whole genome shotgun (WGS) entry which is preliminary data.</text>
</comment>
<dbReference type="GO" id="GO:0006273">
    <property type="term" value="P:lagging strand elongation"/>
    <property type="evidence" value="ECO:0007669"/>
    <property type="project" value="TreeGrafter"/>
</dbReference>
<accession>A0A9N9G9U8</accession>
<comment type="catalytic activity">
    <reaction evidence="5 6">
        <text>ATP + (deoxyribonucleotide)n-3'-hydroxyl + 5'-phospho-(deoxyribonucleotide)m = (deoxyribonucleotide)n+m + AMP + diphosphate.</text>
        <dbReference type="EC" id="6.5.1.1"/>
    </reaction>
</comment>
<evidence type="ECO:0000256" key="3">
    <source>
        <dbReference type="ARBA" id="ARBA00022741"/>
    </source>
</evidence>